<feature type="compositionally biased region" description="Basic and acidic residues" evidence="1">
    <location>
        <begin position="481"/>
        <end position="501"/>
    </location>
</feature>
<dbReference type="AlphaFoldDB" id="A0AAD5XFH8"/>
<feature type="compositionally biased region" description="Polar residues" evidence="1">
    <location>
        <begin position="906"/>
        <end position="916"/>
    </location>
</feature>
<dbReference type="EMBL" id="JADGJH010000996">
    <property type="protein sequence ID" value="KAJ3120079.1"/>
    <property type="molecule type" value="Genomic_DNA"/>
</dbReference>
<dbReference type="PANTHER" id="PTHR12239:SF41">
    <property type="entry name" value="MEMBRANE ASSOCIATED PROTEIN, PUTATIVE-RELATED"/>
    <property type="match status" value="1"/>
</dbReference>
<feature type="region of interest" description="Disordered" evidence="1">
    <location>
        <begin position="360"/>
        <end position="415"/>
    </location>
</feature>
<evidence type="ECO:0000313" key="3">
    <source>
        <dbReference type="Proteomes" id="UP001211907"/>
    </source>
</evidence>
<gene>
    <name evidence="2" type="ORF">HK100_012948</name>
</gene>
<protein>
    <submittedName>
        <fullName evidence="2">Uncharacterized protein</fullName>
    </submittedName>
</protein>
<dbReference type="PANTHER" id="PTHR12239">
    <property type="entry name" value="PROTEIN CBG20215-RELATED"/>
    <property type="match status" value="1"/>
</dbReference>
<feature type="compositionally biased region" description="Low complexity" evidence="1">
    <location>
        <begin position="440"/>
        <end position="470"/>
    </location>
</feature>
<feature type="region of interest" description="Disordered" evidence="1">
    <location>
        <begin position="428"/>
        <end position="508"/>
    </location>
</feature>
<feature type="region of interest" description="Disordered" evidence="1">
    <location>
        <begin position="671"/>
        <end position="730"/>
    </location>
</feature>
<sequence length="1134" mass="125668">MVGEVGVFQLRQLPATVSAGTMLRCWVEMHMLAVKGAKAEDDLTLELVCVATCHTSAGVEAREDVWPEGRVRRILAPYKDGNQAKLFEKGTHSFNVHVDVPDDCFPSVDKAIAVQNGVRAEFSIEYFIRCSFPSRDNPFSLDHPISIVQLPLSVRMLSPLLMQDRSPLGISVSVRANREQWHAEKPQTLFYSFRSPSKSDVPTILIEIIQKLALPAATYSATAENRPEEANLPKVEYENVVATFPLPPAPANSVSNYTIKLYPVPYLAPSMYLGPIDVDYVIRVVAVFPPSGGANGIVEFLATTPLNFLPASQELDIAVDFDDIDPTLPTDGSANEVPIIMVPPAIPGVPLQIPQLPQQAIHPSQRQFQSPPQQTQSKLQFSSPPPPSPAQSQLAPVHQNNAAPHSRSPSPSEVQNGKVANLVNQFSSNTAHPVAPPPLLAQALHHPPQQHTQKQQVQQHSQQHQPTKTHNSQQSSQHPPDSLEARLKRSEASKDVAKGDEYDLPSYSEQTENVVANIATVIPGAYPKPPPPAATNAKAYVPQQSQVPAGVIDNSISGIAAVAAILTPDQQRLKMQQEELERIKTERENLAKEAEHLREQERLRLEAEAEEKRKREEEAAAAERAKIEAAKHAEMVKILEEKKRLEEEKKALEDAERARIEAEKQAIERAERLKAEEEARRIEEERQKAEEAEKKRIEAEAKRLEAERLKAEEAKRIEDEKRRAEDERIEALRQKTNEARRQLELGKQELEEQEQLRQLEEQLEELKREKQIAAEKIAAAKALEDQRRQAEIDRLKRDAEIQAEKIKLQAELQFAKERAENEKLREEIERLKASKAAPAAQVHSLGNISNASSKTVTTPAPPLPEKDDYAQEDDEEPLQQRRAVGQFYKAVGLVREQTRSAKPTAPASNKPVTSVSAPVAKKSDHGPSSLSSASSPNESQMKAAYNSALESYRNRLFTHLSISGTPIAGREQTVARNDELMAAAKLLNKGGSKGTTMLSSLEAEMRVIESEILEDYENGLFQQNKEKILDLKETFRAMFDAGMITSVKELNEECKGALEGIKVEGDVSGRVYERTKAAFEESVKTPLMRLVLQREKNSGSSSTTTTTGGGGGGGSRPEKCKRAQCQNPRAMVCQ</sequence>
<accession>A0AAD5XFH8</accession>
<evidence type="ECO:0000256" key="1">
    <source>
        <dbReference type="SAM" id="MobiDB-lite"/>
    </source>
</evidence>
<feature type="region of interest" description="Disordered" evidence="1">
    <location>
        <begin position="1094"/>
        <end position="1122"/>
    </location>
</feature>
<comment type="caution">
    <text evidence="2">The sequence shown here is derived from an EMBL/GenBank/DDBJ whole genome shotgun (WGS) entry which is preliminary data.</text>
</comment>
<feature type="compositionally biased region" description="Polar residues" evidence="1">
    <location>
        <begin position="398"/>
        <end position="415"/>
    </location>
</feature>
<feature type="region of interest" description="Disordered" evidence="1">
    <location>
        <begin position="832"/>
        <end position="882"/>
    </location>
</feature>
<feature type="compositionally biased region" description="Low complexity" evidence="1">
    <location>
        <begin position="926"/>
        <end position="939"/>
    </location>
</feature>
<feature type="compositionally biased region" description="Low complexity" evidence="1">
    <location>
        <begin position="360"/>
        <end position="382"/>
    </location>
</feature>
<feature type="region of interest" description="Disordered" evidence="1">
    <location>
        <begin position="898"/>
        <end position="942"/>
    </location>
</feature>
<name>A0AAD5XFH8_9FUNG</name>
<reference evidence="2" key="1">
    <citation type="submission" date="2020-05" db="EMBL/GenBank/DDBJ databases">
        <title>Phylogenomic resolution of chytrid fungi.</title>
        <authorList>
            <person name="Stajich J.E."/>
            <person name="Amses K."/>
            <person name="Simmons R."/>
            <person name="Seto K."/>
            <person name="Myers J."/>
            <person name="Bonds A."/>
            <person name="Quandt C.A."/>
            <person name="Barry K."/>
            <person name="Liu P."/>
            <person name="Grigoriev I."/>
            <person name="Longcore J.E."/>
            <person name="James T.Y."/>
        </authorList>
    </citation>
    <scope>NUCLEOTIDE SEQUENCE</scope>
    <source>
        <strain evidence="2">JEL0513</strain>
    </source>
</reference>
<feature type="compositionally biased region" description="Polar residues" evidence="1">
    <location>
        <begin position="844"/>
        <end position="858"/>
    </location>
</feature>
<dbReference type="InterPro" id="IPR052293">
    <property type="entry name" value="SRRP"/>
</dbReference>
<proteinExistence type="predicted"/>
<dbReference type="Proteomes" id="UP001211907">
    <property type="component" value="Unassembled WGS sequence"/>
</dbReference>
<evidence type="ECO:0000313" key="2">
    <source>
        <dbReference type="EMBL" id="KAJ3120079.1"/>
    </source>
</evidence>
<organism evidence="2 3">
    <name type="scientific">Physocladia obscura</name>
    <dbReference type="NCBI Taxonomy" id="109957"/>
    <lineage>
        <taxon>Eukaryota</taxon>
        <taxon>Fungi</taxon>
        <taxon>Fungi incertae sedis</taxon>
        <taxon>Chytridiomycota</taxon>
        <taxon>Chytridiomycota incertae sedis</taxon>
        <taxon>Chytridiomycetes</taxon>
        <taxon>Chytridiales</taxon>
        <taxon>Chytriomycetaceae</taxon>
        <taxon>Physocladia</taxon>
    </lineage>
</organism>
<keyword evidence="3" id="KW-1185">Reference proteome</keyword>